<gene>
    <name evidence="3" type="ORF">H6A13_01135</name>
</gene>
<dbReference type="GO" id="GO:0019251">
    <property type="term" value="P:anaerobic cobalamin biosynthetic process"/>
    <property type="evidence" value="ECO:0007669"/>
    <property type="project" value="InterPro"/>
</dbReference>
<feature type="active site" description="Proton acceptor" evidence="1">
    <location>
        <position position="158"/>
    </location>
</feature>
<reference evidence="3" key="2">
    <citation type="journal article" date="2021" name="Sci. Rep.">
        <title>The distribution of antibiotic resistance genes in chicken gut microbiota commensals.</title>
        <authorList>
            <person name="Juricova H."/>
            <person name="Matiasovicova J."/>
            <person name="Kubasova T."/>
            <person name="Cejkova D."/>
            <person name="Rychlik I."/>
        </authorList>
    </citation>
    <scope>NUCLEOTIDE SEQUENCE</scope>
    <source>
        <strain evidence="3">An420c</strain>
    </source>
</reference>
<sequence>MITKNTPSDTAISPKKGILVVSFGTSHPDTRAVTINAIEESIRNAHPDLAVYSAWTSQMIIRKLSRTTGEHIPTVTEALENMRRDGITDVCIQPTHILNGIENDRMTADALAFRDQFSSISFGAPLLSSTEDLKEVISILAGEYSFLKEDEALILMGHGSDHFSNTVYAALDYMCKDLRLSHIHVGTVEAYPAPRDVLRHLEGSPIRSLHLLPLMIVAGDHAKNDMAGDDPDSWKEQFRSAGYQVTCHLKGLGEFPQIRKIFLRHLEAIL</sequence>
<dbReference type="GO" id="GO:0046872">
    <property type="term" value="F:metal ion binding"/>
    <property type="evidence" value="ECO:0007669"/>
    <property type="project" value="UniProtKB-KW"/>
</dbReference>
<dbReference type="Proteomes" id="UP000713880">
    <property type="component" value="Unassembled WGS sequence"/>
</dbReference>
<name>A0A938X0Y6_9CLOT</name>
<reference evidence="3" key="1">
    <citation type="submission" date="2020-08" db="EMBL/GenBank/DDBJ databases">
        <authorList>
            <person name="Cejkova D."/>
            <person name="Kubasova T."/>
            <person name="Jahodarova E."/>
            <person name="Rychlik I."/>
        </authorList>
    </citation>
    <scope>NUCLEOTIDE SEQUENCE</scope>
    <source>
        <strain evidence="3">An420c</strain>
    </source>
</reference>
<dbReference type="GO" id="GO:0016852">
    <property type="term" value="F:sirohydrochlorin cobaltochelatase activity"/>
    <property type="evidence" value="ECO:0007669"/>
    <property type="project" value="InterPro"/>
</dbReference>
<dbReference type="RefSeq" id="WP_204907778.1">
    <property type="nucleotide sequence ID" value="NZ_JACJLV010000002.1"/>
</dbReference>
<evidence type="ECO:0000256" key="2">
    <source>
        <dbReference type="PIRSR" id="PIRSR033579-3"/>
    </source>
</evidence>
<keyword evidence="2" id="KW-0170">Cobalt</keyword>
<dbReference type="SUPFAM" id="SSF53800">
    <property type="entry name" value="Chelatase"/>
    <property type="match status" value="1"/>
</dbReference>
<protein>
    <submittedName>
        <fullName evidence="3">Sirohydrochlorin cobaltochelatase</fullName>
    </submittedName>
</protein>
<proteinExistence type="predicted"/>
<feature type="binding site" evidence="2">
    <location>
        <position position="221"/>
    </location>
    <ligand>
        <name>Co(2+)</name>
        <dbReference type="ChEBI" id="CHEBI:48828"/>
    </ligand>
</feature>
<organism evidence="3 4">
    <name type="scientific">Mordavella massiliensis</name>
    <dbReference type="NCBI Taxonomy" id="1871024"/>
    <lineage>
        <taxon>Bacteria</taxon>
        <taxon>Bacillati</taxon>
        <taxon>Bacillota</taxon>
        <taxon>Clostridia</taxon>
        <taxon>Eubacteriales</taxon>
        <taxon>Clostridiaceae</taxon>
        <taxon>Mordavella</taxon>
    </lineage>
</organism>
<dbReference type="AlphaFoldDB" id="A0A938X0Y6"/>
<keyword evidence="2" id="KW-0479">Metal-binding</keyword>
<comment type="caution">
    <text evidence="3">The sequence shown here is derived from an EMBL/GenBank/DDBJ whole genome shotgun (WGS) entry which is preliminary data.</text>
</comment>
<dbReference type="CDD" id="cd03413">
    <property type="entry name" value="CbiK_C"/>
    <property type="match status" value="1"/>
</dbReference>
<accession>A0A938X0Y6</accession>
<evidence type="ECO:0000256" key="1">
    <source>
        <dbReference type="PIRSR" id="PIRSR033579-1"/>
    </source>
</evidence>
<feature type="binding site" evidence="2">
    <location>
        <position position="189"/>
    </location>
    <ligand>
        <name>Co(2+)</name>
        <dbReference type="ChEBI" id="CHEBI:48828"/>
    </ligand>
</feature>
<dbReference type="EMBL" id="JACJLV010000002">
    <property type="protein sequence ID" value="MBM6825710.1"/>
    <property type="molecule type" value="Genomic_DNA"/>
</dbReference>
<dbReference type="PIRSF" id="PIRSF033579">
    <property type="entry name" value="Anaer_Co_chel"/>
    <property type="match status" value="1"/>
</dbReference>
<dbReference type="Gene3D" id="3.40.50.1400">
    <property type="match status" value="2"/>
</dbReference>
<dbReference type="Pfam" id="PF06180">
    <property type="entry name" value="CbiK"/>
    <property type="match status" value="1"/>
</dbReference>
<keyword evidence="4" id="KW-1185">Reference proteome</keyword>
<evidence type="ECO:0000313" key="3">
    <source>
        <dbReference type="EMBL" id="MBM6825710.1"/>
    </source>
</evidence>
<feature type="binding site" evidence="2">
    <location>
        <position position="158"/>
    </location>
    <ligand>
        <name>Co(2+)</name>
        <dbReference type="ChEBI" id="CHEBI:48828"/>
    </ligand>
</feature>
<evidence type="ECO:0000313" key="4">
    <source>
        <dbReference type="Proteomes" id="UP000713880"/>
    </source>
</evidence>
<dbReference type="InterPro" id="IPR010388">
    <property type="entry name" value="Anaerobic_Co-chelatase"/>
</dbReference>